<proteinExistence type="predicted"/>
<organism evidence="1">
    <name type="scientific">uncultured Caudovirales phage</name>
    <dbReference type="NCBI Taxonomy" id="2100421"/>
    <lineage>
        <taxon>Viruses</taxon>
        <taxon>Duplodnaviria</taxon>
        <taxon>Heunggongvirae</taxon>
        <taxon>Uroviricota</taxon>
        <taxon>Caudoviricetes</taxon>
        <taxon>Peduoviridae</taxon>
        <taxon>Maltschvirus</taxon>
        <taxon>Maltschvirus maltsch</taxon>
    </lineage>
</organism>
<reference evidence="1" key="1">
    <citation type="submission" date="2020-04" db="EMBL/GenBank/DDBJ databases">
        <authorList>
            <person name="Chiriac C."/>
            <person name="Salcher M."/>
            <person name="Ghai R."/>
            <person name="Kavagutti S V."/>
        </authorList>
    </citation>
    <scope>NUCLEOTIDE SEQUENCE</scope>
</reference>
<sequence>MSEFSVHNVKKIHITEVREHDTFVTRTIHIEDDKGETHEVTLFSKHVDDEQALRVWL</sequence>
<name>A0A6J5L1C3_9CAUD</name>
<dbReference type="EMBL" id="LR796206">
    <property type="protein sequence ID" value="CAB4127056.1"/>
    <property type="molecule type" value="Genomic_DNA"/>
</dbReference>
<gene>
    <name evidence="1" type="ORF">UFOVP77_47</name>
</gene>
<protein>
    <submittedName>
        <fullName evidence="1">Uncharacterized protein</fullName>
    </submittedName>
</protein>
<evidence type="ECO:0000313" key="1">
    <source>
        <dbReference type="EMBL" id="CAB4127056.1"/>
    </source>
</evidence>
<accession>A0A6J5L1C3</accession>